<evidence type="ECO:0000256" key="1">
    <source>
        <dbReference type="ARBA" id="ARBA00013184"/>
    </source>
</evidence>
<dbReference type="InterPro" id="IPR000182">
    <property type="entry name" value="GNAT_dom"/>
</dbReference>
<keyword evidence="2" id="KW-0808">Transferase</keyword>
<protein>
    <recommendedName>
        <fullName evidence="1">histone acetyltransferase</fullName>
        <ecNumber evidence="1">2.3.1.48</ecNumber>
    </recommendedName>
</protein>
<dbReference type="Pfam" id="PF00583">
    <property type="entry name" value="Acetyltransf_1"/>
    <property type="match status" value="1"/>
</dbReference>
<keyword evidence="3" id="KW-0156">Chromatin regulator</keyword>
<evidence type="ECO:0000313" key="7">
    <source>
        <dbReference type="EMBL" id="KAG7575777.1"/>
    </source>
</evidence>
<evidence type="ECO:0000313" key="8">
    <source>
        <dbReference type="Proteomes" id="UP000694240"/>
    </source>
</evidence>
<keyword evidence="4" id="KW-0012">Acyltransferase</keyword>
<dbReference type="EMBL" id="JAEFBK010000008">
    <property type="protein sequence ID" value="KAG7575777.1"/>
    <property type="molecule type" value="Genomic_DNA"/>
</dbReference>
<organism evidence="7 8">
    <name type="scientific">Arabidopsis thaliana x Arabidopsis arenosa</name>
    <dbReference type="NCBI Taxonomy" id="1240361"/>
    <lineage>
        <taxon>Eukaryota</taxon>
        <taxon>Viridiplantae</taxon>
        <taxon>Streptophyta</taxon>
        <taxon>Embryophyta</taxon>
        <taxon>Tracheophyta</taxon>
        <taxon>Spermatophyta</taxon>
        <taxon>Magnoliopsida</taxon>
        <taxon>eudicotyledons</taxon>
        <taxon>Gunneridae</taxon>
        <taxon>Pentapetalae</taxon>
        <taxon>rosids</taxon>
        <taxon>malvids</taxon>
        <taxon>Brassicales</taxon>
        <taxon>Brassicaceae</taxon>
        <taxon>Camelineae</taxon>
        <taxon>Arabidopsis</taxon>
    </lineage>
</organism>
<keyword evidence="8" id="KW-1185">Reference proteome</keyword>
<accession>A0A8T2ASE9</accession>
<dbReference type="AlphaFoldDB" id="A0A8T2ASE9"/>
<proteinExistence type="predicted"/>
<name>A0A8T2ASE9_9BRAS</name>
<dbReference type="PANTHER" id="PTHR14744:SF16">
    <property type="entry name" value="HISTONE ACETYLTRANSFERASE MCC1"/>
    <property type="match status" value="1"/>
</dbReference>
<sequence>MKKSQVMVLSSYIYLHQLADGFCLAQIDDLVHYDSSKGEETLIYILTLGVVETYRNRGIARSLISEVINYASGLSVCRGVYLHVIAHNNAAICLYKRLMFRCVRRLHGFYLIKRQHFDAFLFVYFINGSRTPCSPLQVAMFVVNYMKSGIKSVASKLVNEEKGLKWLICKDTDCVLPSQTKPNLGSSSVYEFI</sequence>
<dbReference type="InterPro" id="IPR045141">
    <property type="entry name" value="NAA60-like"/>
</dbReference>
<gene>
    <name evidence="7" type="ORF">ISN45_Aa03g002330</name>
</gene>
<dbReference type="GO" id="GO:0000139">
    <property type="term" value="C:Golgi membrane"/>
    <property type="evidence" value="ECO:0007669"/>
    <property type="project" value="TreeGrafter"/>
</dbReference>
<comment type="catalytic activity">
    <reaction evidence="5">
        <text>L-lysyl-[protein] + acetyl-CoA = N(6)-acetyl-L-lysyl-[protein] + CoA + H(+)</text>
        <dbReference type="Rhea" id="RHEA:45948"/>
        <dbReference type="Rhea" id="RHEA-COMP:9752"/>
        <dbReference type="Rhea" id="RHEA-COMP:10731"/>
        <dbReference type="ChEBI" id="CHEBI:15378"/>
        <dbReference type="ChEBI" id="CHEBI:29969"/>
        <dbReference type="ChEBI" id="CHEBI:57287"/>
        <dbReference type="ChEBI" id="CHEBI:57288"/>
        <dbReference type="ChEBI" id="CHEBI:61930"/>
        <dbReference type="EC" id="2.3.1.48"/>
    </reaction>
</comment>
<dbReference type="EC" id="2.3.1.48" evidence="1"/>
<evidence type="ECO:0000259" key="6">
    <source>
        <dbReference type="PROSITE" id="PS51186"/>
    </source>
</evidence>
<evidence type="ECO:0000256" key="5">
    <source>
        <dbReference type="ARBA" id="ARBA00048017"/>
    </source>
</evidence>
<dbReference type="GO" id="GO:0004596">
    <property type="term" value="F:protein-N-terminal amino-acid acetyltransferase activity"/>
    <property type="evidence" value="ECO:0007669"/>
    <property type="project" value="InterPro"/>
</dbReference>
<evidence type="ECO:0000256" key="3">
    <source>
        <dbReference type="ARBA" id="ARBA00022853"/>
    </source>
</evidence>
<dbReference type="GO" id="GO:0004402">
    <property type="term" value="F:histone acetyltransferase activity"/>
    <property type="evidence" value="ECO:0007669"/>
    <property type="project" value="TreeGrafter"/>
</dbReference>
<dbReference type="CDD" id="cd04301">
    <property type="entry name" value="NAT_SF"/>
    <property type="match status" value="1"/>
</dbReference>
<dbReference type="PANTHER" id="PTHR14744">
    <property type="entry name" value="N-ALPHA-ACETYLTRANSFERASE 60"/>
    <property type="match status" value="1"/>
</dbReference>
<feature type="domain" description="N-acetyltransferase" evidence="6">
    <location>
        <begin position="1"/>
        <end position="127"/>
    </location>
</feature>
<comment type="caution">
    <text evidence="7">The sequence shown here is derived from an EMBL/GenBank/DDBJ whole genome shotgun (WGS) entry which is preliminary data.</text>
</comment>
<dbReference type="PROSITE" id="PS51186">
    <property type="entry name" value="GNAT"/>
    <property type="match status" value="1"/>
</dbReference>
<reference evidence="7 8" key="1">
    <citation type="submission" date="2020-12" db="EMBL/GenBank/DDBJ databases">
        <title>Concerted genomic and epigenomic changes stabilize Arabidopsis allopolyploids.</title>
        <authorList>
            <person name="Chen Z."/>
        </authorList>
    </citation>
    <scope>NUCLEOTIDE SEQUENCE [LARGE SCALE GENOMIC DNA]</scope>
    <source>
        <strain evidence="7">Allo738</strain>
        <tissue evidence="7">Leaf</tissue>
    </source>
</reference>
<evidence type="ECO:0000256" key="4">
    <source>
        <dbReference type="ARBA" id="ARBA00023315"/>
    </source>
</evidence>
<evidence type="ECO:0000256" key="2">
    <source>
        <dbReference type="ARBA" id="ARBA00022679"/>
    </source>
</evidence>
<dbReference type="Proteomes" id="UP000694240">
    <property type="component" value="Chromosome 8"/>
</dbReference>